<sequence>MSSEVDQLCGICKLPWNDRNPRVLPCDRRHIFCSNCLDELIKKFCLKVGDYLICPNCGTKHMLTEKKTEEFIRLCPFRGFLGKMDNVSLKFREFLNNYESRLLSIHHSLEDAEQRQLSLLNKEINKVQLFLDSEKFTLTKEIETFKKGKQLIAKEMLDKIKTLENMKAYEFNISDFENIIFDLECKFNRIDNVQIRFKTSPILDLCRFGQIIFEDDGLVTPILSLTRVFTFEGSFQDSYATSSGFYILTKNLTDEFSYYFNLYKVDKEKSFSCVCSWKRRENMSYRMSVKSSVFLLQMTNEGEISRFNETDTQVKIVPVDCMNCPAGYWKSIWCLEKANIFFNKSAMEIYINPVLAVRFAKVNLPNETDILDLKYIKPRIFILTEDSLVYTLNLMQFPLAFDFVHIKEQVKYNINYVDIARMLAKGYTLLSNQDKIFCINTEQCKGTSYSLKETFGDCKKLEYYLSWQEVRLYLVNKSNKVIVKCFHRFSDVNK</sequence>
<evidence type="ECO:0000259" key="4">
    <source>
        <dbReference type="PROSITE" id="PS50089"/>
    </source>
</evidence>
<dbReference type="SUPFAM" id="SSF57850">
    <property type="entry name" value="RING/U-box"/>
    <property type="match status" value="1"/>
</dbReference>
<comment type="caution">
    <text evidence="5">The sequence shown here is derived from an EMBL/GenBank/DDBJ whole genome shotgun (WGS) entry which is preliminary data.</text>
</comment>
<evidence type="ECO:0000313" key="5">
    <source>
        <dbReference type="EMBL" id="CAD5112368.1"/>
    </source>
</evidence>
<proteinExistence type="predicted"/>
<dbReference type="GO" id="GO:0008270">
    <property type="term" value="F:zinc ion binding"/>
    <property type="evidence" value="ECO:0007669"/>
    <property type="project" value="UniProtKB-KW"/>
</dbReference>
<dbReference type="InterPro" id="IPR013083">
    <property type="entry name" value="Znf_RING/FYVE/PHD"/>
</dbReference>
<keyword evidence="2" id="KW-0862">Zinc</keyword>
<keyword evidence="1 3" id="KW-0479">Metal-binding</keyword>
<dbReference type="OrthoDB" id="21204at2759"/>
<dbReference type="PROSITE" id="PS50089">
    <property type="entry name" value="ZF_RING_2"/>
    <property type="match status" value="1"/>
</dbReference>
<dbReference type="Gene3D" id="3.30.40.10">
    <property type="entry name" value="Zinc/RING finger domain, C3HC4 (zinc finger)"/>
    <property type="match status" value="1"/>
</dbReference>
<dbReference type="EMBL" id="CAJFCJ010000002">
    <property type="protein sequence ID" value="CAD5112368.1"/>
    <property type="molecule type" value="Genomic_DNA"/>
</dbReference>
<evidence type="ECO:0000256" key="2">
    <source>
        <dbReference type="ARBA" id="ARBA00022833"/>
    </source>
</evidence>
<protein>
    <recommendedName>
        <fullName evidence="4">RING-type domain-containing protein</fullName>
    </recommendedName>
</protein>
<dbReference type="InterPro" id="IPR001841">
    <property type="entry name" value="Znf_RING"/>
</dbReference>
<dbReference type="Proteomes" id="UP000549394">
    <property type="component" value="Unassembled WGS sequence"/>
</dbReference>
<reference evidence="5 6" key="1">
    <citation type="submission" date="2020-08" db="EMBL/GenBank/DDBJ databases">
        <authorList>
            <person name="Hejnol A."/>
        </authorList>
    </citation>
    <scope>NUCLEOTIDE SEQUENCE [LARGE SCALE GENOMIC DNA]</scope>
</reference>
<accession>A0A7I8V7V8</accession>
<evidence type="ECO:0000313" key="6">
    <source>
        <dbReference type="Proteomes" id="UP000549394"/>
    </source>
</evidence>
<evidence type="ECO:0000256" key="3">
    <source>
        <dbReference type="PROSITE-ProRule" id="PRU00175"/>
    </source>
</evidence>
<organism evidence="5 6">
    <name type="scientific">Dimorphilus gyrociliatus</name>
    <dbReference type="NCBI Taxonomy" id="2664684"/>
    <lineage>
        <taxon>Eukaryota</taxon>
        <taxon>Metazoa</taxon>
        <taxon>Spiralia</taxon>
        <taxon>Lophotrochozoa</taxon>
        <taxon>Annelida</taxon>
        <taxon>Polychaeta</taxon>
        <taxon>Polychaeta incertae sedis</taxon>
        <taxon>Dinophilidae</taxon>
        <taxon>Dimorphilus</taxon>
    </lineage>
</organism>
<dbReference type="AlphaFoldDB" id="A0A7I8V7V8"/>
<feature type="domain" description="RING-type" evidence="4">
    <location>
        <begin position="9"/>
        <end position="57"/>
    </location>
</feature>
<gene>
    <name evidence="5" type="ORF">DGYR_LOCUS1523</name>
</gene>
<keyword evidence="1 3" id="KW-0863">Zinc-finger</keyword>
<name>A0A7I8V7V8_9ANNE</name>
<keyword evidence="6" id="KW-1185">Reference proteome</keyword>
<evidence type="ECO:0000256" key="1">
    <source>
        <dbReference type="ARBA" id="ARBA00022771"/>
    </source>
</evidence>